<dbReference type="InterPro" id="IPR024500">
    <property type="entry name" value="DUF3074"/>
</dbReference>
<proteinExistence type="predicted"/>
<evidence type="ECO:0000313" key="2">
    <source>
        <dbReference type="EMBL" id="KAF1974000.1"/>
    </source>
</evidence>
<reference evidence="2" key="1">
    <citation type="journal article" date="2020" name="Stud. Mycol.">
        <title>101 Dothideomycetes genomes: a test case for predicting lifestyles and emergence of pathogens.</title>
        <authorList>
            <person name="Haridas S."/>
            <person name="Albert R."/>
            <person name="Binder M."/>
            <person name="Bloem J."/>
            <person name="Labutti K."/>
            <person name="Salamov A."/>
            <person name="Andreopoulos B."/>
            <person name="Baker S."/>
            <person name="Barry K."/>
            <person name="Bills G."/>
            <person name="Bluhm B."/>
            <person name="Cannon C."/>
            <person name="Castanera R."/>
            <person name="Culley D."/>
            <person name="Daum C."/>
            <person name="Ezra D."/>
            <person name="Gonzalez J."/>
            <person name="Henrissat B."/>
            <person name="Kuo A."/>
            <person name="Liang C."/>
            <person name="Lipzen A."/>
            <person name="Lutzoni F."/>
            <person name="Magnuson J."/>
            <person name="Mondo S."/>
            <person name="Nolan M."/>
            <person name="Ohm R."/>
            <person name="Pangilinan J."/>
            <person name="Park H.-J."/>
            <person name="Ramirez L."/>
            <person name="Alfaro M."/>
            <person name="Sun H."/>
            <person name="Tritt A."/>
            <person name="Yoshinaga Y."/>
            <person name="Zwiers L.-H."/>
            <person name="Turgeon B."/>
            <person name="Goodwin S."/>
            <person name="Spatafora J."/>
            <person name="Crous P."/>
            <person name="Grigoriev I."/>
        </authorList>
    </citation>
    <scope>NUCLEOTIDE SEQUENCE</scope>
    <source>
        <strain evidence="2">CBS 107.79</strain>
    </source>
</reference>
<feature type="domain" description="DUF3074" evidence="1">
    <location>
        <begin position="99"/>
        <end position="305"/>
    </location>
</feature>
<gene>
    <name evidence="2" type="ORF">BU23DRAFT_598600</name>
</gene>
<dbReference type="PANTHER" id="PTHR40370">
    <property type="entry name" value="EXPRESSED PROTEIN"/>
    <property type="match status" value="1"/>
</dbReference>
<dbReference type="AlphaFoldDB" id="A0A6A5VBD5"/>
<evidence type="ECO:0000259" key="1">
    <source>
        <dbReference type="Pfam" id="PF11274"/>
    </source>
</evidence>
<dbReference type="Pfam" id="PF11274">
    <property type="entry name" value="DUF3074"/>
    <property type="match status" value="1"/>
</dbReference>
<accession>A0A6A5VBD5</accession>
<keyword evidence="3" id="KW-1185">Reference proteome</keyword>
<organism evidence="2 3">
    <name type="scientific">Bimuria novae-zelandiae CBS 107.79</name>
    <dbReference type="NCBI Taxonomy" id="1447943"/>
    <lineage>
        <taxon>Eukaryota</taxon>
        <taxon>Fungi</taxon>
        <taxon>Dikarya</taxon>
        <taxon>Ascomycota</taxon>
        <taxon>Pezizomycotina</taxon>
        <taxon>Dothideomycetes</taxon>
        <taxon>Pleosporomycetidae</taxon>
        <taxon>Pleosporales</taxon>
        <taxon>Massarineae</taxon>
        <taxon>Didymosphaeriaceae</taxon>
        <taxon>Bimuria</taxon>
    </lineage>
</organism>
<sequence>MAGHAEGGAGALPGRKLLKLLPLDVTQVPHHPELHAEQAQHHPPALAAFVTQCLKEANEEDFSTFHRMGEAKVAYEAEGRKHPIVIEKLKKRDDVEGTWFARRSVHEEVSYEELDEVLRKDHDKNEMEYTPSIYDVNTVLDWRVEEEIEGVRNVELRITQMHHSMPAPALLSDRVFTVLLVSFVSTSPAPGSLAQSIDLQLPVNLSTFPAAIKERSRADASSGKLIYKAPASATPFQQKQDGRKLVEGRYVSLEKISKIELDGKVVSRWDMTTDSDAEGILPMGVQKLGIPGAIVKDVPLALGYIIKKRGRTGE</sequence>
<dbReference type="Proteomes" id="UP000800036">
    <property type="component" value="Unassembled WGS sequence"/>
</dbReference>
<dbReference type="OrthoDB" id="6423603at2759"/>
<dbReference type="PANTHER" id="PTHR40370:SF1">
    <property type="entry name" value="DUF3074 DOMAIN-CONTAINING PROTEIN"/>
    <property type="match status" value="1"/>
</dbReference>
<evidence type="ECO:0000313" key="3">
    <source>
        <dbReference type="Proteomes" id="UP000800036"/>
    </source>
</evidence>
<name>A0A6A5VBD5_9PLEO</name>
<protein>
    <recommendedName>
        <fullName evidence="1">DUF3074 domain-containing protein</fullName>
    </recommendedName>
</protein>
<dbReference type="EMBL" id="ML976677">
    <property type="protein sequence ID" value="KAF1974000.1"/>
    <property type="molecule type" value="Genomic_DNA"/>
</dbReference>